<sequence length="378" mass="42507">MDLFTPRSDLDLSVNFTDDTGDKWNGIFCGVLPVVTARVPIVNVIDRGTGIECDITVENKDGMTRSMIFKFISSLDPRFQMQMLSYLVKFWAKIHDVNSPRERTMSSMSIISLVAFHLQTRNPPILPPFSALLKDGSDFASVERNALSFEGYYQWIAYRSMGYALATLKHHGSLRPGRKELEIKMLKISWTGHNFARSVGKKEMQKISRCLRDCALNFLDFMKGKLEISKLKILLFGRLKPYELVSKPRLKCGKRERKAQTSPNRRYGLQKEKHAVHQVVQQHPTQAKVSTQCVNKPKPWLVIIPSGFGYSLSVQLPMAPQLSRGLLGPPPPFNLVHLNNGAQLQQQGPLLPLPSKQAVGSNSGVSYAGAQQLQRSEN</sequence>
<feature type="domain" description="Poly(A) RNA polymerase mitochondrial-like central palm" evidence="2">
    <location>
        <begin position="27"/>
        <end position="73"/>
    </location>
</feature>
<evidence type="ECO:0000256" key="1">
    <source>
        <dbReference type="SAM" id="MobiDB-lite"/>
    </source>
</evidence>
<protein>
    <recommendedName>
        <fullName evidence="2">Poly(A) RNA polymerase mitochondrial-like central palm domain-containing protein</fullName>
    </recommendedName>
</protein>
<dbReference type="Pfam" id="PF22600">
    <property type="entry name" value="MTPAP-like_central"/>
    <property type="match status" value="1"/>
</dbReference>
<dbReference type="InterPro" id="IPR043519">
    <property type="entry name" value="NT_sf"/>
</dbReference>
<reference evidence="3" key="3">
    <citation type="submission" date="2015-04" db="UniProtKB">
        <authorList>
            <consortium name="EnsemblPlants"/>
        </authorList>
    </citation>
    <scope>IDENTIFICATION</scope>
</reference>
<dbReference type="Gene3D" id="3.30.460.10">
    <property type="entry name" value="Beta Polymerase, domain 2"/>
    <property type="match status" value="1"/>
</dbReference>
<feature type="compositionally biased region" description="Polar residues" evidence="1">
    <location>
        <begin position="358"/>
        <end position="378"/>
    </location>
</feature>
<dbReference type="STRING" id="77586.A0A0D9WAB1"/>
<accession>A0A0D9WAB1</accession>
<dbReference type="AlphaFoldDB" id="A0A0D9WAB1"/>
<dbReference type="SUPFAM" id="SSF81301">
    <property type="entry name" value="Nucleotidyltransferase"/>
    <property type="match status" value="1"/>
</dbReference>
<evidence type="ECO:0000313" key="4">
    <source>
        <dbReference type="Proteomes" id="UP000032180"/>
    </source>
</evidence>
<reference evidence="4" key="2">
    <citation type="submission" date="2013-12" db="EMBL/GenBank/DDBJ databases">
        <authorList>
            <person name="Yu Y."/>
            <person name="Lee S."/>
            <person name="de Baynast K."/>
            <person name="Wissotski M."/>
            <person name="Liu L."/>
            <person name="Talag J."/>
            <person name="Goicoechea J."/>
            <person name="Angelova A."/>
            <person name="Jetty R."/>
            <person name="Kudrna D."/>
            <person name="Golser W."/>
            <person name="Rivera L."/>
            <person name="Zhang J."/>
            <person name="Wing R."/>
        </authorList>
    </citation>
    <scope>NUCLEOTIDE SEQUENCE</scope>
</reference>
<feature type="region of interest" description="Disordered" evidence="1">
    <location>
        <begin position="357"/>
        <end position="378"/>
    </location>
</feature>
<dbReference type="GO" id="GO:0016779">
    <property type="term" value="F:nucleotidyltransferase activity"/>
    <property type="evidence" value="ECO:0007669"/>
    <property type="project" value="TreeGrafter"/>
</dbReference>
<dbReference type="HOGENOM" id="CLU_033866_0_0_1"/>
<keyword evidence="4" id="KW-1185">Reference proteome</keyword>
<dbReference type="GO" id="GO:0031123">
    <property type="term" value="P:RNA 3'-end processing"/>
    <property type="evidence" value="ECO:0007669"/>
    <property type="project" value="TreeGrafter"/>
</dbReference>
<proteinExistence type="predicted"/>
<dbReference type="InterPro" id="IPR054708">
    <property type="entry name" value="MTPAP-like_central"/>
</dbReference>
<evidence type="ECO:0000313" key="3">
    <source>
        <dbReference type="EnsemblPlants" id="LPERR04G23000.1"/>
    </source>
</evidence>
<dbReference type="Proteomes" id="UP000032180">
    <property type="component" value="Chromosome 4"/>
</dbReference>
<dbReference type="EnsemblPlants" id="LPERR04G23000.1">
    <property type="protein sequence ID" value="LPERR04G23000.1"/>
    <property type="gene ID" value="LPERR04G23000"/>
</dbReference>
<evidence type="ECO:0000259" key="2">
    <source>
        <dbReference type="Pfam" id="PF22600"/>
    </source>
</evidence>
<dbReference type="PANTHER" id="PTHR12271">
    <property type="entry name" value="POLY A POLYMERASE CID PAP -RELATED"/>
    <property type="match status" value="1"/>
</dbReference>
<dbReference type="SUPFAM" id="SSF81631">
    <property type="entry name" value="PAP/OAS1 substrate-binding domain"/>
    <property type="match status" value="1"/>
</dbReference>
<dbReference type="PANTHER" id="PTHR12271:SF114">
    <property type="entry name" value="OS09G0570600 PROTEIN"/>
    <property type="match status" value="1"/>
</dbReference>
<dbReference type="Gramene" id="LPERR04G23000.1">
    <property type="protein sequence ID" value="LPERR04G23000.1"/>
    <property type="gene ID" value="LPERR04G23000"/>
</dbReference>
<organism evidence="3 4">
    <name type="scientific">Leersia perrieri</name>
    <dbReference type="NCBI Taxonomy" id="77586"/>
    <lineage>
        <taxon>Eukaryota</taxon>
        <taxon>Viridiplantae</taxon>
        <taxon>Streptophyta</taxon>
        <taxon>Embryophyta</taxon>
        <taxon>Tracheophyta</taxon>
        <taxon>Spermatophyta</taxon>
        <taxon>Magnoliopsida</taxon>
        <taxon>Liliopsida</taxon>
        <taxon>Poales</taxon>
        <taxon>Poaceae</taxon>
        <taxon>BOP clade</taxon>
        <taxon>Oryzoideae</taxon>
        <taxon>Oryzeae</taxon>
        <taxon>Oryzinae</taxon>
        <taxon>Leersia</taxon>
    </lineage>
</organism>
<reference evidence="3 4" key="1">
    <citation type="submission" date="2012-08" db="EMBL/GenBank/DDBJ databases">
        <title>Oryza genome evolution.</title>
        <authorList>
            <person name="Wing R.A."/>
        </authorList>
    </citation>
    <scope>NUCLEOTIDE SEQUENCE</scope>
</reference>
<dbReference type="eggNOG" id="KOG2277">
    <property type="taxonomic scope" value="Eukaryota"/>
</dbReference>
<name>A0A0D9WAB1_9ORYZ</name>
<dbReference type="Gene3D" id="1.10.1410.10">
    <property type="match status" value="1"/>
</dbReference>